<feature type="transmembrane region" description="Helical" evidence="9">
    <location>
        <begin position="291"/>
        <end position="311"/>
    </location>
</feature>
<feature type="transmembrane region" description="Helical" evidence="9">
    <location>
        <begin position="67"/>
        <end position="89"/>
    </location>
</feature>
<dbReference type="InterPro" id="IPR036640">
    <property type="entry name" value="ABC1_TM_sf"/>
</dbReference>
<dbReference type="NCBIfam" id="TIGR02204">
    <property type="entry name" value="MsbA_rel"/>
    <property type="match status" value="1"/>
</dbReference>
<dbReference type="Gene3D" id="3.40.50.300">
    <property type="entry name" value="P-loop containing nucleotide triphosphate hydrolases"/>
    <property type="match status" value="1"/>
</dbReference>
<proteinExistence type="predicted"/>
<comment type="function">
    <text evidence="7">Part of an ABC transporter complex. Transmembrane domains (TMD) form a pore in the inner membrane and the ATP-binding domain (NBD) is responsible for energy generation.</text>
</comment>
<dbReference type="SUPFAM" id="SSF52540">
    <property type="entry name" value="P-loop containing nucleoside triphosphate hydrolases"/>
    <property type="match status" value="1"/>
</dbReference>
<evidence type="ECO:0000256" key="4">
    <source>
        <dbReference type="ARBA" id="ARBA00022840"/>
    </source>
</evidence>
<dbReference type="FunFam" id="3.40.50.300:FF:000218">
    <property type="entry name" value="Multidrug ABC transporter ATP-binding protein"/>
    <property type="match status" value="1"/>
</dbReference>
<dbReference type="PANTHER" id="PTHR43394">
    <property type="entry name" value="ATP-DEPENDENT PERMEASE MDL1, MITOCHONDRIAL"/>
    <property type="match status" value="1"/>
</dbReference>
<dbReference type="PANTHER" id="PTHR43394:SF1">
    <property type="entry name" value="ATP-BINDING CASSETTE SUB-FAMILY B MEMBER 10, MITOCHONDRIAL"/>
    <property type="match status" value="1"/>
</dbReference>
<evidence type="ECO:0000313" key="13">
    <source>
        <dbReference type="Proteomes" id="UP000215367"/>
    </source>
</evidence>
<dbReference type="InterPro" id="IPR017871">
    <property type="entry name" value="ABC_transporter-like_CS"/>
</dbReference>
<dbReference type="InterPro" id="IPR003593">
    <property type="entry name" value="AAA+_ATPase"/>
</dbReference>
<dbReference type="Proteomes" id="UP000215367">
    <property type="component" value="Unassembled WGS sequence"/>
</dbReference>
<dbReference type="Gene3D" id="1.20.1560.10">
    <property type="entry name" value="ABC transporter type 1, transmembrane domain"/>
    <property type="match status" value="1"/>
</dbReference>
<dbReference type="InterPro" id="IPR011527">
    <property type="entry name" value="ABC1_TM_dom"/>
</dbReference>
<comment type="caution">
    <text evidence="12">The sequence shown here is derived from an EMBL/GenBank/DDBJ whole genome shotgun (WGS) entry which is preliminary data.</text>
</comment>
<keyword evidence="6 9" id="KW-0472">Membrane</keyword>
<keyword evidence="4" id="KW-0067">ATP-binding</keyword>
<feature type="domain" description="ABC transmembrane type-1" evidence="11">
    <location>
        <begin position="70"/>
        <end position="352"/>
    </location>
</feature>
<dbReference type="Pfam" id="PF00664">
    <property type="entry name" value="ABC_membrane"/>
    <property type="match status" value="1"/>
</dbReference>
<name>A0A235HGN9_AZOBR</name>
<dbReference type="SMART" id="SM00382">
    <property type="entry name" value="AAA"/>
    <property type="match status" value="1"/>
</dbReference>
<dbReference type="PROSITE" id="PS50893">
    <property type="entry name" value="ABC_TRANSPORTER_2"/>
    <property type="match status" value="1"/>
</dbReference>
<dbReference type="Pfam" id="PF00005">
    <property type="entry name" value="ABC_tran"/>
    <property type="match status" value="1"/>
</dbReference>
<dbReference type="GO" id="GO:0005886">
    <property type="term" value="C:plasma membrane"/>
    <property type="evidence" value="ECO:0007669"/>
    <property type="project" value="UniProtKB-SubCell"/>
</dbReference>
<evidence type="ECO:0000256" key="7">
    <source>
        <dbReference type="ARBA" id="ARBA00024725"/>
    </source>
</evidence>
<dbReference type="EMBL" id="NOWT01000006">
    <property type="protein sequence ID" value="OYD84703.1"/>
    <property type="molecule type" value="Genomic_DNA"/>
</dbReference>
<evidence type="ECO:0000256" key="3">
    <source>
        <dbReference type="ARBA" id="ARBA00022741"/>
    </source>
</evidence>
<dbReference type="GO" id="GO:0015421">
    <property type="term" value="F:ABC-type oligopeptide transporter activity"/>
    <property type="evidence" value="ECO:0007669"/>
    <property type="project" value="TreeGrafter"/>
</dbReference>
<evidence type="ECO:0000256" key="8">
    <source>
        <dbReference type="SAM" id="MobiDB-lite"/>
    </source>
</evidence>
<evidence type="ECO:0000256" key="5">
    <source>
        <dbReference type="ARBA" id="ARBA00022989"/>
    </source>
</evidence>
<feature type="transmembrane region" description="Helical" evidence="9">
    <location>
        <begin position="179"/>
        <end position="203"/>
    </location>
</feature>
<evidence type="ECO:0000256" key="6">
    <source>
        <dbReference type="ARBA" id="ARBA00023136"/>
    </source>
</evidence>
<feature type="transmembrane region" description="Helical" evidence="9">
    <location>
        <begin position="323"/>
        <end position="343"/>
    </location>
</feature>
<feature type="transmembrane region" description="Helical" evidence="9">
    <location>
        <begin position="109"/>
        <end position="130"/>
    </location>
</feature>
<evidence type="ECO:0000313" key="12">
    <source>
        <dbReference type="EMBL" id="OYD84703.1"/>
    </source>
</evidence>
<dbReference type="PROSITE" id="PS00211">
    <property type="entry name" value="ABC_TRANSPORTER_1"/>
    <property type="match status" value="1"/>
</dbReference>
<dbReference type="GO" id="GO:0016887">
    <property type="term" value="F:ATP hydrolysis activity"/>
    <property type="evidence" value="ECO:0007669"/>
    <property type="project" value="InterPro"/>
</dbReference>
<evidence type="ECO:0000259" key="10">
    <source>
        <dbReference type="PROSITE" id="PS50893"/>
    </source>
</evidence>
<gene>
    <name evidence="12" type="ORF">CHT98_09655</name>
</gene>
<accession>A0A235HGN9</accession>
<evidence type="ECO:0000256" key="2">
    <source>
        <dbReference type="ARBA" id="ARBA00022692"/>
    </source>
</evidence>
<sequence>MPSLPPCTACTSSCRPSCRWGAPVSRHSSKSNPVTSDRVSEGTPSATRRRNLSPLRRLFPFLWPYRLQILGAMLALTVAAGTVLGLGQGMRVLVDQGFVAGDSALLDRALLVLLVVIVLMAASTFGRFYLVSWIGERVVADIRRAVYNHVVKLSPGFFETTKTGEILTRLTTDTEVLQVVVGSSVSIALRNTLMFVGGTAMLLVTSPKLAGLVFLGVPVVILPIIILGRRVRALSRASQDKIADLGSFVEETLGAIRTMQAYTHETIDRSLFGARVEDAFATARRRVTVRAIMTMIVIVLVFGSVGLILWIGGHDVLAGRLSVGQLSAFIIYSVVVAGSVGAISEVAGDLQRAAGATERLFDLLDTEPEIRAPANPRALPEPAQGALSFRDVRFHYPSRPDWAALKDFSLEIEPGETVALVGPSGSGKSTVFQLLLRFYDPQAGSVALDGVDVRDADPVEVRRRLGLVAQDPVVFSANAWENIRYGRPDASDAEVLAAAEAAHALEFLQALPEGLDTFLGEKGVRLSGGQRQRLSIARAILRDPPVLLLDEATSALDAESERMVQDALDKLMTRRTTIIIAHRLATVLNADRIVVMEEGRVVATGRHADLVREGGLYARLAALQFDRAADEAGLVGG</sequence>
<evidence type="ECO:0000256" key="1">
    <source>
        <dbReference type="ARBA" id="ARBA00004651"/>
    </source>
</evidence>
<feature type="transmembrane region" description="Helical" evidence="9">
    <location>
        <begin position="209"/>
        <end position="228"/>
    </location>
</feature>
<reference evidence="12 13" key="1">
    <citation type="submission" date="2017-07" db="EMBL/GenBank/DDBJ databases">
        <title>Whole genome sequence of Azospirillum brasilense 2A1, a potential biofertilizer strain.</title>
        <authorList>
            <person name="Fontana C.A."/>
            <person name="Toffoli L.M."/>
            <person name="Salazar S.M."/>
            <person name="Puglisi E."/>
            <person name="Pedraza R."/>
            <person name="Bassi D."/>
            <person name="Cocconcelli P.S."/>
        </authorList>
    </citation>
    <scope>NUCLEOTIDE SEQUENCE [LARGE SCALE GENOMIC DNA]</scope>
    <source>
        <strain evidence="12 13">2A1</strain>
    </source>
</reference>
<dbReference type="InterPro" id="IPR027417">
    <property type="entry name" value="P-loop_NTPase"/>
</dbReference>
<keyword evidence="3" id="KW-0547">Nucleotide-binding</keyword>
<organism evidence="12 13">
    <name type="scientific">Azospirillum brasilense</name>
    <dbReference type="NCBI Taxonomy" id="192"/>
    <lineage>
        <taxon>Bacteria</taxon>
        <taxon>Pseudomonadati</taxon>
        <taxon>Pseudomonadota</taxon>
        <taxon>Alphaproteobacteria</taxon>
        <taxon>Rhodospirillales</taxon>
        <taxon>Azospirillaceae</taxon>
        <taxon>Azospirillum</taxon>
    </lineage>
</organism>
<dbReference type="InterPro" id="IPR039421">
    <property type="entry name" value="Type_1_exporter"/>
</dbReference>
<keyword evidence="2 9" id="KW-0812">Transmembrane</keyword>
<dbReference type="GO" id="GO:0005524">
    <property type="term" value="F:ATP binding"/>
    <property type="evidence" value="ECO:0007669"/>
    <property type="project" value="UniProtKB-KW"/>
</dbReference>
<dbReference type="PROSITE" id="PS50929">
    <property type="entry name" value="ABC_TM1F"/>
    <property type="match status" value="1"/>
</dbReference>
<dbReference type="AlphaFoldDB" id="A0A235HGN9"/>
<comment type="subcellular location">
    <subcellularLocation>
        <location evidence="1">Cell membrane</location>
        <topology evidence="1">Multi-pass membrane protein</topology>
    </subcellularLocation>
</comment>
<feature type="region of interest" description="Disordered" evidence="8">
    <location>
        <begin position="21"/>
        <end position="48"/>
    </location>
</feature>
<dbReference type="CDD" id="cd18575">
    <property type="entry name" value="ABC_6TM_bac_exporter_ABCB8_10_like"/>
    <property type="match status" value="1"/>
</dbReference>
<protein>
    <submittedName>
        <fullName evidence="12">ABC transporter</fullName>
    </submittedName>
</protein>
<dbReference type="InterPro" id="IPR003439">
    <property type="entry name" value="ABC_transporter-like_ATP-bd"/>
</dbReference>
<dbReference type="InterPro" id="IPR011918">
    <property type="entry name" value="ABC_MsbA_ATP-bd"/>
</dbReference>
<keyword evidence="5 9" id="KW-1133">Transmembrane helix</keyword>
<feature type="compositionally biased region" description="Polar residues" evidence="8">
    <location>
        <begin position="30"/>
        <end position="46"/>
    </location>
</feature>
<evidence type="ECO:0000256" key="9">
    <source>
        <dbReference type="SAM" id="Phobius"/>
    </source>
</evidence>
<dbReference type="GO" id="GO:0090374">
    <property type="term" value="P:oligopeptide export from mitochondrion"/>
    <property type="evidence" value="ECO:0007669"/>
    <property type="project" value="TreeGrafter"/>
</dbReference>
<dbReference type="SUPFAM" id="SSF90123">
    <property type="entry name" value="ABC transporter transmembrane region"/>
    <property type="match status" value="1"/>
</dbReference>
<feature type="domain" description="ABC transporter" evidence="10">
    <location>
        <begin position="387"/>
        <end position="623"/>
    </location>
</feature>
<evidence type="ECO:0000259" key="11">
    <source>
        <dbReference type="PROSITE" id="PS50929"/>
    </source>
</evidence>